<keyword evidence="2" id="KW-1133">Transmembrane helix</keyword>
<accession>A0A6A6HEN4</accession>
<dbReference type="Proteomes" id="UP000800092">
    <property type="component" value="Unassembled WGS sequence"/>
</dbReference>
<feature type="region of interest" description="Disordered" evidence="1">
    <location>
        <begin position="219"/>
        <end position="272"/>
    </location>
</feature>
<feature type="transmembrane region" description="Helical" evidence="2">
    <location>
        <begin position="162"/>
        <end position="183"/>
    </location>
</feature>
<dbReference type="EMBL" id="ML991784">
    <property type="protein sequence ID" value="KAF2236545.1"/>
    <property type="molecule type" value="Genomic_DNA"/>
</dbReference>
<name>A0A6A6HEN4_VIRVR</name>
<evidence type="ECO:0000256" key="1">
    <source>
        <dbReference type="SAM" id="MobiDB-lite"/>
    </source>
</evidence>
<evidence type="ECO:0000256" key="2">
    <source>
        <dbReference type="SAM" id="Phobius"/>
    </source>
</evidence>
<reference evidence="3" key="1">
    <citation type="journal article" date="2020" name="Stud. Mycol.">
        <title>101 Dothideomycetes genomes: a test case for predicting lifestyles and emergence of pathogens.</title>
        <authorList>
            <person name="Haridas S."/>
            <person name="Albert R."/>
            <person name="Binder M."/>
            <person name="Bloem J."/>
            <person name="Labutti K."/>
            <person name="Salamov A."/>
            <person name="Andreopoulos B."/>
            <person name="Baker S."/>
            <person name="Barry K."/>
            <person name="Bills G."/>
            <person name="Bluhm B."/>
            <person name="Cannon C."/>
            <person name="Castanera R."/>
            <person name="Culley D."/>
            <person name="Daum C."/>
            <person name="Ezra D."/>
            <person name="Gonzalez J."/>
            <person name="Henrissat B."/>
            <person name="Kuo A."/>
            <person name="Liang C."/>
            <person name="Lipzen A."/>
            <person name="Lutzoni F."/>
            <person name="Magnuson J."/>
            <person name="Mondo S."/>
            <person name="Nolan M."/>
            <person name="Ohm R."/>
            <person name="Pangilinan J."/>
            <person name="Park H.-J."/>
            <person name="Ramirez L."/>
            <person name="Alfaro M."/>
            <person name="Sun H."/>
            <person name="Tritt A."/>
            <person name="Yoshinaga Y."/>
            <person name="Zwiers L.-H."/>
            <person name="Turgeon B."/>
            <person name="Goodwin S."/>
            <person name="Spatafora J."/>
            <person name="Crous P."/>
            <person name="Grigoriev I."/>
        </authorList>
    </citation>
    <scope>NUCLEOTIDE SEQUENCE</scope>
    <source>
        <strain evidence="3">Tuck. ex Michener</strain>
    </source>
</reference>
<keyword evidence="2" id="KW-0472">Membrane</keyword>
<evidence type="ECO:0008006" key="5">
    <source>
        <dbReference type="Google" id="ProtNLM"/>
    </source>
</evidence>
<feature type="compositionally biased region" description="Basic and acidic residues" evidence="1">
    <location>
        <begin position="243"/>
        <end position="252"/>
    </location>
</feature>
<organism evidence="3 4">
    <name type="scientific">Viridothelium virens</name>
    <name type="common">Speckled blister lichen</name>
    <name type="synonym">Trypethelium virens</name>
    <dbReference type="NCBI Taxonomy" id="1048519"/>
    <lineage>
        <taxon>Eukaryota</taxon>
        <taxon>Fungi</taxon>
        <taxon>Dikarya</taxon>
        <taxon>Ascomycota</taxon>
        <taxon>Pezizomycotina</taxon>
        <taxon>Dothideomycetes</taxon>
        <taxon>Dothideomycetes incertae sedis</taxon>
        <taxon>Trypetheliales</taxon>
        <taxon>Trypetheliaceae</taxon>
        <taxon>Viridothelium</taxon>
    </lineage>
</organism>
<sequence length="272" mass="29875">MHATQTYHLPIPTNLTAFALALPPLSGLAIEAATTLTRKGAPRRDALTLRSNSTTVSSLPLILTLGVLAVYETVVATLAGTYIAPQGSLECGLRDGWYALWNRDGEAIRRIQDAFNCCGFKTLKDRAWPKAQNGGPALEACREMYGRDQACFGSLRGEEQKVAGMLIAVAVGVFLWKVLIVSIPTSQPSWFSQMFDDDTSVRAGQRALEYQTTPVADEYEPYSDRAPSQEEIRDEVNQGTQRAIEDIREGRQNGRNVVPSALIPNGNEWSRD</sequence>
<keyword evidence="4" id="KW-1185">Reference proteome</keyword>
<dbReference type="OrthoDB" id="71600at2759"/>
<evidence type="ECO:0000313" key="3">
    <source>
        <dbReference type="EMBL" id="KAF2236545.1"/>
    </source>
</evidence>
<dbReference type="AlphaFoldDB" id="A0A6A6HEN4"/>
<evidence type="ECO:0000313" key="4">
    <source>
        <dbReference type="Proteomes" id="UP000800092"/>
    </source>
</evidence>
<feature type="compositionally biased region" description="Basic and acidic residues" evidence="1">
    <location>
        <begin position="227"/>
        <end position="236"/>
    </location>
</feature>
<keyword evidence="2" id="KW-0812">Transmembrane</keyword>
<gene>
    <name evidence="3" type="ORF">EV356DRAFT_498056</name>
</gene>
<protein>
    <recommendedName>
        <fullName evidence="5">Tetraspanin Tsp3</fullName>
    </recommendedName>
</protein>
<proteinExistence type="predicted"/>
<feature type="transmembrane region" description="Helical" evidence="2">
    <location>
        <begin position="61"/>
        <end position="84"/>
    </location>
</feature>